<dbReference type="EMBL" id="VJON01000002">
    <property type="protein sequence ID" value="TSE36217.1"/>
    <property type="molecule type" value="Genomic_DNA"/>
</dbReference>
<feature type="region of interest" description="Disordered" evidence="10">
    <location>
        <begin position="287"/>
        <end position="330"/>
    </location>
</feature>
<reference evidence="14 15" key="1">
    <citation type="submission" date="2019-07" db="EMBL/GenBank/DDBJ databases">
        <title>Tepidimonas charontis SPSP-6 draft genome.</title>
        <authorList>
            <person name="Da Costa M.S."/>
            <person name="Froufe H.J.C."/>
            <person name="Egas C."/>
            <person name="Albuquerque L."/>
        </authorList>
    </citation>
    <scope>NUCLEOTIDE SEQUENCE [LARGE SCALE GENOMIC DNA]</scope>
    <source>
        <strain evidence="14 15">SPSP-6</strain>
    </source>
</reference>
<feature type="region of interest" description="Disordered" evidence="10">
    <location>
        <begin position="501"/>
        <end position="521"/>
    </location>
</feature>
<evidence type="ECO:0000256" key="11">
    <source>
        <dbReference type="SAM" id="Phobius"/>
    </source>
</evidence>
<evidence type="ECO:0000256" key="3">
    <source>
        <dbReference type="ARBA" id="ARBA00007971"/>
    </source>
</evidence>
<dbReference type="InterPro" id="IPR000067">
    <property type="entry name" value="FlgMring_FliF"/>
</dbReference>
<feature type="domain" description="Flagellar M-ring N-terminal" evidence="12">
    <location>
        <begin position="61"/>
        <end position="236"/>
    </location>
</feature>
<dbReference type="GO" id="GO:0071973">
    <property type="term" value="P:bacterial-type flagellum-dependent cell motility"/>
    <property type="evidence" value="ECO:0007669"/>
    <property type="project" value="InterPro"/>
</dbReference>
<comment type="function">
    <text evidence="9">The M ring may be actively involved in energy transduction.</text>
</comment>
<evidence type="ECO:0000256" key="8">
    <source>
        <dbReference type="ARBA" id="ARBA00023143"/>
    </source>
</evidence>
<comment type="subcellular location">
    <subcellularLocation>
        <location evidence="1 9">Bacterial flagellum basal body</location>
    </subcellularLocation>
    <subcellularLocation>
        <location evidence="2">Cell membrane</location>
        <topology evidence="2">Multi-pass membrane protein</topology>
    </subcellularLocation>
</comment>
<keyword evidence="14" id="KW-0282">Flagellum</keyword>
<dbReference type="Pfam" id="PF08345">
    <property type="entry name" value="YscJ_FliF_C"/>
    <property type="match status" value="1"/>
</dbReference>
<evidence type="ECO:0000256" key="5">
    <source>
        <dbReference type="ARBA" id="ARBA00022692"/>
    </source>
</evidence>
<evidence type="ECO:0000256" key="10">
    <source>
        <dbReference type="SAM" id="MobiDB-lite"/>
    </source>
</evidence>
<dbReference type="InterPro" id="IPR045851">
    <property type="entry name" value="AMP-bd_C_sf"/>
</dbReference>
<dbReference type="InterPro" id="IPR013556">
    <property type="entry name" value="Flag_M-ring_C"/>
</dbReference>
<keyword evidence="7 11" id="KW-0472">Membrane</keyword>
<dbReference type="GO" id="GO:0009431">
    <property type="term" value="C:bacterial-type flagellum basal body, MS ring"/>
    <property type="evidence" value="ECO:0007669"/>
    <property type="project" value="InterPro"/>
</dbReference>
<keyword evidence="8 9" id="KW-0975">Bacterial flagellum</keyword>
<evidence type="ECO:0000313" key="14">
    <source>
        <dbReference type="EMBL" id="TSE36217.1"/>
    </source>
</evidence>
<comment type="similarity">
    <text evidence="3 9">Belongs to the FliF family.</text>
</comment>
<organism evidence="14 15">
    <name type="scientific">Tepidimonas charontis</name>
    <dbReference type="NCBI Taxonomy" id="2267262"/>
    <lineage>
        <taxon>Bacteria</taxon>
        <taxon>Pseudomonadati</taxon>
        <taxon>Pseudomonadota</taxon>
        <taxon>Betaproteobacteria</taxon>
        <taxon>Burkholderiales</taxon>
        <taxon>Tepidimonas</taxon>
    </lineage>
</organism>
<evidence type="ECO:0000256" key="4">
    <source>
        <dbReference type="ARBA" id="ARBA00022475"/>
    </source>
</evidence>
<evidence type="ECO:0000256" key="6">
    <source>
        <dbReference type="ARBA" id="ARBA00022989"/>
    </source>
</evidence>
<dbReference type="RefSeq" id="WP_144327296.1">
    <property type="nucleotide sequence ID" value="NZ_VJON01000002.1"/>
</dbReference>
<sequence>MATSTTAVAELDPALPDTDVARPTSPLLAGWQRLSTPRKAALGAGVLAMVALLALAFYWLNRPDYRVLYANLSDKDGGAILAQLSQMNVPYKHADGGNAILVPADRVNDVRMKLASLGLPKGAVAGFELMDNTRLGMTQFQERVNFQRSLEGELTRTILSLQSVADARVHLALPNQNGFFREQQKPSASVLLTLHPGRTLDRTQIAGIVHLVASSVPELDPKAVSVIDQNGTLLSQRAEGDSGIDSRQLEYVRTLERMYTQRILDLLEPVVGRDNVRATVTADVDFSVTERTSEQHRPNQGTEPAAVRSSQTVEENAPGSPQPAGVPGAVSNIAPGPTQAPINGPTPPVGVVGAGNVATATTDGVRRREQVVNYEVDKTIAVTREASGTVRRLTAAVVINHLPNPDAKRGPATAALPPERLEQIQALVRDAIGFNGERGDSINVMNAPFNLPKAEPVELPWYRDPDVQDLLRSAAPSLGLLLVGLLIFLGLVRPTLKMMQPPPPVEASTAGAPALPGPGSQVDAVVDEVVERPGLPQPADNVPTAEDLRLADARRLAKENPMAVANILKGWMGTDGS</sequence>
<evidence type="ECO:0000313" key="15">
    <source>
        <dbReference type="Proteomes" id="UP000318294"/>
    </source>
</evidence>
<dbReference type="GO" id="GO:0005886">
    <property type="term" value="C:plasma membrane"/>
    <property type="evidence" value="ECO:0007669"/>
    <property type="project" value="UniProtKB-SubCell"/>
</dbReference>
<dbReference type="Pfam" id="PF01514">
    <property type="entry name" value="YscJ_FliF"/>
    <property type="match status" value="1"/>
</dbReference>
<dbReference type="Gene3D" id="3.30.300.30">
    <property type="match status" value="1"/>
</dbReference>
<feature type="transmembrane region" description="Helical" evidence="11">
    <location>
        <begin position="474"/>
        <end position="492"/>
    </location>
</feature>
<evidence type="ECO:0000256" key="7">
    <source>
        <dbReference type="ARBA" id="ARBA00023136"/>
    </source>
</evidence>
<keyword evidence="14" id="KW-0969">Cilium</keyword>
<dbReference type="GO" id="GO:0003774">
    <property type="term" value="F:cytoskeletal motor activity"/>
    <property type="evidence" value="ECO:0007669"/>
    <property type="project" value="InterPro"/>
</dbReference>
<keyword evidence="5 11" id="KW-0812">Transmembrane</keyword>
<dbReference type="PRINTS" id="PR01009">
    <property type="entry name" value="FLGMRINGFLIF"/>
</dbReference>
<gene>
    <name evidence="14" type="primary">fliF</name>
    <name evidence="14" type="ORF">Tchar_00268</name>
</gene>
<dbReference type="OrthoDB" id="8554211at2"/>
<keyword evidence="14" id="KW-0966">Cell projection</keyword>
<feature type="compositionally biased region" description="Polar residues" evidence="10">
    <location>
        <begin position="298"/>
        <end position="314"/>
    </location>
</feature>
<feature type="domain" description="Flagellar M-ring C-terminal" evidence="13">
    <location>
        <begin position="267"/>
        <end position="449"/>
    </location>
</feature>
<dbReference type="AlphaFoldDB" id="A0A554XK61"/>
<keyword evidence="15" id="KW-1185">Reference proteome</keyword>
<comment type="caution">
    <text evidence="14">The sequence shown here is derived from an EMBL/GenBank/DDBJ whole genome shotgun (WGS) entry which is preliminary data.</text>
</comment>
<evidence type="ECO:0000256" key="9">
    <source>
        <dbReference type="PIRNR" id="PIRNR004862"/>
    </source>
</evidence>
<evidence type="ECO:0000256" key="1">
    <source>
        <dbReference type="ARBA" id="ARBA00004117"/>
    </source>
</evidence>
<dbReference type="Proteomes" id="UP000318294">
    <property type="component" value="Unassembled WGS sequence"/>
</dbReference>
<dbReference type="PIRSF" id="PIRSF004862">
    <property type="entry name" value="FliF"/>
    <property type="match status" value="1"/>
</dbReference>
<proteinExistence type="inferred from homology"/>
<name>A0A554XK61_9BURK</name>
<keyword evidence="6 11" id="KW-1133">Transmembrane helix</keyword>
<protein>
    <recommendedName>
        <fullName evidence="9">Flagellar M-ring protein</fullName>
    </recommendedName>
</protein>
<dbReference type="PANTHER" id="PTHR30046">
    <property type="entry name" value="FLAGELLAR M-RING PROTEIN"/>
    <property type="match status" value="1"/>
</dbReference>
<evidence type="ECO:0000259" key="12">
    <source>
        <dbReference type="Pfam" id="PF01514"/>
    </source>
</evidence>
<evidence type="ECO:0000259" key="13">
    <source>
        <dbReference type="Pfam" id="PF08345"/>
    </source>
</evidence>
<keyword evidence="4" id="KW-1003">Cell membrane</keyword>
<accession>A0A554XK61</accession>
<dbReference type="NCBIfam" id="TIGR00206">
    <property type="entry name" value="fliF"/>
    <property type="match status" value="1"/>
</dbReference>
<dbReference type="InterPro" id="IPR043427">
    <property type="entry name" value="YscJ/FliF"/>
</dbReference>
<dbReference type="PANTHER" id="PTHR30046:SF0">
    <property type="entry name" value="FLAGELLAR M-RING PROTEIN"/>
    <property type="match status" value="1"/>
</dbReference>
<feature type="transmembrane region" description="Helical" evidence="11">
    <location>
        <begin position="40"/>
        <end position="60"/>
    </location>
</feature>
<dbReference type="InterPro" id="IPR006182">
    <property type="entry name" value="FliF_N_dom"/>
</dbReference>
<evidence type="ECO:0000256" key="2">
    <source>
        <dbReference type="ARBA" id="ARBA00004651"/>
    </source>
</evidence>